<evidence type="ECO:0000313" key="5">
    <source>
        <dbReference type="EMBL" id="KAK2612518.1"/>
    </source>
</evidence>
<dbReference type="PANTHER" id="PTHR31001">
    <property type="entry name" value="UNCHARACTERIZED TRANSCRIPTIONAL REGULATORY PROTEIN"/>
    <property type="match status" value="1"/>
</dbReference>
<dbReference type="SMART" id="SM00906">
    <property type="entry name" value="Fungal_trans"/>
    <property type="match status" value="1"/>
</dbReference>
<sequence length="611" mass="69248">MSSRELSSSPPVTPGPSTVPADTCVSTPAVEVSADDCSASSDFGSMRFTNSGTSYVHGAHWAAILDEIAELKDHFEKEDKPQPGSQMQNEPSMPHWTGPQLLYGCSMLPTKQEIIASLPARPVVDRLISRYFNSFEMSPAVLHSVQFLKEYDDFWVDPCATPITWLALLFTLMCLATQFQVFRLDPSDQVSTVLREQDLKIYVSIYRQRVVQCLVLGDYTKGGPYVLETLMLYMAVELFLRNDAEIGNWILLGTIVQLALHMGYHRDPKRFKNISAFEGEMRKRIWATVVELDLGISAQMGLPRLIKQWQADAPEPLNLQDSDFNKATVVMPPSRPETDLTPMLYRIVKARLMTAIGYIWDFAADSRTYTHVEIMDMNKRLQDAHASIPEQLRWQSMAHCITNSPQLIMQKIFLEIMFQRARIVLHRRYLHGFPDNTDYNYSQEACLDAALTLLDYQQMLQDETQPFCQLYQERWKVSSLVNHDFLLAISVLCLYLKQPASDGEAKPTGSIPNETILGALKRSYYVWLSSSGSSKEALEATRALRLVLGIPRLETQTRSPLELQQQPTSPDINAASYCQGFEIEFPAVTFHWPELSVDTGIDWQMMGDEGP</sequence>
<protein>
    <submittedName>
        <fullName evidence="5">Trichosetin biosynthesis cluster transcription factor tf23</fullName>
    </submittedName>
</protein>
<dbReference type="InterPro" id="IPR007219">
    <property type="entry name" value="XnlR_reg_dom"/>
</dbReference>
<evidence type="ECO:0000256" key="3">
    <source>
        <dbReference type="SAM" id="MobiDB-lite"/>
    </source>
</evidence>
<dbReference type="Proteomes" id="UP001251528">
    <property type="component" value="Unassembled WGS sequence"/>
</dbReference>
<feature type="compositionally biased region" description="Low complexity" evidence="3">
    <location>
        <begin position="7"/>
        <end position="20"/>
    </location>
</feature>
<evidence type="ECO:0000259" key="4">
    <source>
        <dbReference type="SMART" id="SM00906"/>
    </source>
</evidence>
<dbReference type="PANTHER" id="PTHR31001:SF74">
    <property type="entry name" value="ZN(II)2CYS6 TRANSCRIPTION FACTOR (EUROFUNG)"/>
    <property type="match status" value="1"/>
</dbReference>
<dbReference type="GO" id="GO:0003677">
    <property type="term" value="F:DNA binding"/>
    <property type="evidence" value="ECO:0007669"/>
    <property type="project" value="InterPro"/>
</dbReference>
<feature type="region of interest" description="Disordered" evidence="3">
    <location>
        <begin position="1"/>
        <end position="23"/>
    </location>
</feature>
<dbReference type="GO" id="GO:0005634">
    <property type="term" value="C:nucleus"/>
    <property type="evidence" value="ECO:0007669"/>
    <property type="project" value="UniProtKB-SubCell"/>
</dbReference>
<name>A0AAJ0CZZ9_9HYPO</name>
<dbReference type="GO" id="GO:0008270">
    <property type="term" value="F:zinc ion binding"/>
    <property type="evidence" value="ECO:0007669"/>
    <property type="project" value="InterPro"/>
</dbReference>
<comment type="subcellular location">
    <subcellularLocation>
        <location evidence="1">Nucleus</location>
    </subcellularLocation>
</comment>
<dbReference type="EMBL" id="JASWJB010000015">
    <property type="protein sequence ID" value="KAK2612518.1"/>
    <property type="molecule type" value="Genomic_DNA"/>
</dbReference>
<accession>A0AAJ0CZZ9</accession>
<gene>
    <name evidence="5" type="primary">TF23</name>
    <name evidence="5" type="ORF">QQS21_001456</name>
</gene>
<reference evidence="5" key="1">
    <citation type="submission" date="2023-06" db="EMBL/GenBank/DDBJ databases">
        <title>Conoideocrella luteorostrata (Hypocreales: Clavicipitaceae), a potential biocontrol fungus for elongate hemlock scale in United States Christmas tree production areas.</title>
        <authorList>
            <person name="Barrett H."/>
            <person name="Lovett B."/>
            <person name="Macias A.M."/>
            <person name="Stajich J.E."/>
            <person name="Kasson M.T."/>
        </authorList>
    </citation>
    <scope>NUCLEOTIDE SEQUENCE</scope>
    <source>
        <strain evidence="5">ARSEF 14590</strain>
    </source>
</reference>
<dbReference type="GO" id="GO:0006351">
    <property type="term" value="P:DNA-templated transcription"/>
    <property type="evidence" value="ECO:0007669"/>
    <property type="project" value="InterPro"/>
</dbReference>
<evidence type="ECO:0000313" key="6">
    <source>
        <dbReference type="Proteomes" id="UP001251528"/>
    </source>
</evidence>
<comment type="caution">
    <text evidence="5">The sequence shown here is derived from an EMBL/GenBank/DDBJ whole genome shotgun (WGS) entry which is preliminary data.</text>
</comment>
<keyword evidence="2" id="KW-0539">Nucleus</keyword>
<dbReference type="AlphaFoldDB" id="A0AAJ0CZZ9"/>
<proteinExistence type="predicted"/>
<evidence type="ECO:0000256" key="2">
    <source>
        <dbReference type="ARBA" id="ARBA00023242"/>
    </source>
</evidence>
<dbReference type="InterPro" id="IPR050613">
    <property type="entry name" value="Sec_Metabolite_Reg"/>
</dbReference>
<dbReference type="Pfam" id="PF04082">
    <property type="entry name" value="Fungal_trans"/>
    <property type="match status" value="1"/>
</dbReference>
<dbReference type="CDD" id="cd12148">
    <property type="entry name" value="fungal_TF_MHR"/>
    <property type="match status" value="1"/>
</dbReference>
<keyword evidence="6" id="KW-1185">Reference proteome</keyword>
<organism evidence="5 6">
    <name type="scientific">Conoideocrella luteorostrata</name>
    <dbReference type="NCBI Taxonomy" id="1105319"/>
    <lineage>
        <taxon>Eukaryota</taxon>
        <taxon>Fungi</taxon>
        <taxon>Dikarya</taxon>
        <taxon>Ascomycota</taxon>
        <taxon>Pezizomycotina</taxon>
        <taxon>Sordariomycetes</taxon>
        <taxon>Hypocreomycetidae</taxon>
        <taxon>Hypocreales</taxon>
        <taxon>Clavicipitaceae</taxon>
        <taxon>Conoideocrella</taxon>
    </lineage>
</organism>
<evidence type="ECO:0000256" key="1">
    <source>
        <dbReference type="ARBA" id="ARBA00004123"/>
    </source>
</evidence>
<feature type="domain" description="Xylanolytic transcriptional activator regulatory" evidence="4">
    <location>
        <begin position="248"/>
        <end position="322"/>
    </location>
</feature>